<organism evidence="2 3">
    <name type="scientific">Rubroshorea leprosula</name>
    <dbReference type="NCBI Taxonomy" id="152421"/>
    <lineage>
        <taxon>Eukaryota</taxon>
        <taxon>Viridiplantae</taxon>
        <taxon>Streptophyta</taxon>
        <taxon>Embryophyta</taxon>
        <taxon>Tracheophyta</taxon>
        <taxon>Spermatophyta</taxon>
        <taxon>Magnoliopsida</taxon>
        <taxon>eudicotyledons</taxon>
        <taxon>Gunneridae</taxon>
        <taxon>Pentapetalae</taxon>
        <taxon>rosids</taxon>
        <taxon>malvids</taxon>
        <taxon>Malvales</taxon>
        <taxon>Dipterocarpaceae</taxon>
        <taxon>Rubroshorea</taxon>
    </lineage>
</organism>
<protein>
    <submittedName>
        <fullName evidence="2">Uncharacterized protein</fullName>
    </submittedName>
</protein>
<comment type="caution">
    <text evidence="2">The sequence shown here is derived from an EMBL/GenBank/DDBJ whole genome shotgun (WGS) entry which is preliminary data.</text>
</comment>
<name>A0AAV5IPQ0_9ROSI</name>
<proteinExistence type="predicted"/>
<dbReference type="Proteomes" id="UP001054252">
    <property type="component" value="Unassembled WGS sequence"/>
</dbReference>
<evidence type="ECO:0000256" key="1">
    <source>
        <dbReference type="SAM" id="MobiDB-lite"/>
    </source>
</evidence>
<sequence>MASNTTRCDTSDKRWPFLPYPHRQRVVLVVVGHQASHHHARATTKGPSVAIRSEPSRFPASPPAKLPPDLLLSSFPAAGHSWVGPVEVLQFSRRLFPLPPAPALLVEHFWSLIALWS</sequence>
<dbReference type="AlphaFoldDB" id="A0AAV5IPQ0"/>
<dbReference type="EMBL" id="BPVZ01000021">
    <property type="protein sequence ID" value="GKV03846.1"/>
    <property type="molecule type" value="Genomic_DNA"/>
</dbReference>
<gene>
    <name evidence="2" type="ORF">SLEP1_g16088</name>
</gene>
<keyword evidence="3" id="KW-1185">Reference proteome</keyword>
<feature type="region of interest" description="Disordered" evidence="1">
    <location>
        <begin position="37"/>
        <end position="62"/>
    </location>
</feature>
<accession>A0AAV5IPQ0</accession>
<evidence type="ECO:0000313" key="2">
    <source>
        <dbReference type="EMBL" id="GKV03846.1"/>
    </source>
</evidence>
<reference evidence="2 3" key="1">
    <citation type="journal article" date="2021" name="Commun. Biol.">
        <title>The genome of Shorea leprosula (Dipterocarpaceae) highlights the ecological relevance of drought in aseasonal tropical rainforests.</title>
        <authorList>
            <person name="Ng K.K.S."/>
            <person name="Kobayashi M.J."/>
            <person name="Fawcett J.A."/>
            <person name="Hatakeyama M."/>
            <person name="Paape T."/>
            <person name="Ng C.H."/>
            <person name="Ang C.C."/>
            <person name="Tnah L.H."/>
            <person name="Lee C.T."/>
            <person name="Nishiyama T."/>
            <person name="Sese J."/>
            <person name="O'Brien M.J."/>
            <person name="Copetti D."/>
            <person name="Mohd Noor M.I."/>
            <person name="Ong R.C."/>
            <person name="Putra M."/>
            <person name="Sireger I.Z."/>
            <person name="Indrioko S."/>
            <person name="Kosugi Y."/>
            <person name="Izuno A."/>
            <person name="Isagi Y."/>
            <person name="Lee S.L."/>
            <person name="Shimizu K.K."/>
        </authorList>
    </citation>
    <scope>NUCLEOTIDE SEQUENCE [LARGE SCALE GENOMIC DNA]</scope>
    <source>
        <strain evidence="2">214</strain>
    </source>
</reference>
<evidence type="ECO:0000313" key="3">
    <source>
        <dbReference type="Proteomes" id="UP001054252"/>
    </source>
</evidence>